<protein>
    <submittedName>
        <fullName evidence="3">Kallikrein-7-like</fullName>
    </submittedName>
</protein>
<comment type="caution">
    <text evidence="3">The sequence shown here is derived from an EMBL/GenBank/DDBJ whole genome shotgun (WGS) entry which is preliminary data.</text>
</comment>
<feature type="domain" description="Peptidase S1" evidence="2">
    <location>
        <begin position="78"/>
        <end position="96"/>
    </location>
</feature>
<evidence type="ECO:0000259" key="2">
    <source>
        <dbReference type="Pfam" id="PF00089"/>
    </source>
</evidence>
<name>A0A8T2LYL3_ASTMX</name>
<keyword evidence="1" id="KW-0472">Membrane</keyword>
<keyword evidence="1" id="KW-0812">Transmembrane</keyword>
<accession>A0A8T2LYL3</accession>
<evidence type="ECO:0000313" key="4">
    <source>
        <dbReference type="Proteomes" id="UP000752171"/>
    </source>
</evidence>
<dbReference type="Pfam" id="PF00089">
    <property type="entry name" value="Trypsin"/>
    <property type="match status" value="1"/>
</dbReference>
<feature type="transmembrane region" description="Helical" evidence="1">
    <location>
        <begin position="35"/>
        <end position="53"/>
    </location>
</feature>
<reference evidence="3 4" key="1">
    <citation type="submission" date="2021-07" db="EMBL/GenBank/DDBJ databases">
        <authorList>
            <person name="Imarazene B."/>
            <person name="Zahm M."/>
            <person name="Klopp C."/>
            <person name="Cabau C."/>
            <person name="Beille S."/>
            <person name="Jouanno E."/>
            <person name="Castinel A."/>
            <person name="Lluch J."/>
            <person name="Gil L."/>
            <person name="Kuchtly C."/>
            <person name="Lopez Roques C."/>
            <person name="Donnadieu C."/>
            <person name="Parrinello H."/>
            <person name="Journot L."/>
            <person name="Du K."/>
            <person name="Schartl M."/>
            <person name="Retaux S."/>
            <person name="Guiguen Y."/>
        </authorList>
    </citation>
    <scope>NUCLEOTIDE SEQUENCE [LARGE SCALE GENOMIC DNA]</scope>
    <source>
        <strain evidence="3">Pach_M1</strain>
        <tissue evidence="3">Testis</tissue>
    </source>
</reference>
<dbReference type="InterPro" id="IPR009003">
    <property type="entry name" value="Peptidase_S1_PA"/>
</dbReference>
<dbReference type="SUPFAM" id="SSF50494">
    <property type="entry name" value="Trypsin-like serine proteases"/>
    <property type="match status" value="1"/>
</dbReference>
<dbReference type="GO" id="GO:0004252">
    <property type="term" value="F:serine-type endopeptidase activity"/>
    <property type="evidence" value="ECO:0007669"/>
    <property type="project" value="InterPro"/>
</dbReference>
<evidence type="ECO:0000256" key="1">
    <source>
        <dbReference type="SAM" id="Phobius"/>
    </source>
</evidence>
<evidence type="ECO:0000313" key="3">
    <source>
        <dbReference type="EMBL" id="KAG9277398.1"/>
    </source>
</evidence>
<dbReference type="Proteomes" id="UP000752171">
    <property type="component" value="Unassembled WGS sequence"/>
</dbReference>
<proteinExistence type="predicted"/>
<dbReference type="EMBL" id="JAICCE010000005">
    <property type="protein sequence ID" value="KAG9277398.1"/>
    <property type="molecule type" value="Genomic_DNA"/>
</dbReference>
<dbReference type="InterPro" id="IPR043504">
    <property type="entry name" value="Peptidase_S1_PA_chymotrypsin"/>
</dbReference>
<keyword evidence="1" id="KW-1133">Transmembrane helix</keyword>
<sequence>MVYLFVLGRSRYGGFINHLDYGFTCCMGRKTTMKILMSFPFFLLALAGALLAVDPRTDSPTDGLHHVLVTTRYDDLGHCGGTLISSEWVLTAAYCKQS</sequence>
<gene>
    <name evidence="3" type="ORF">AMEX_G7404</name>
</gene>
<dbReference type="AlphaFoldDB" id="A0A8T2LYL3"/>
<dbReference type="Gene3D" id="2.40.10.10">
    <property type="entry name" value="Trypsin-like serine proteases"/>
    <property type="match status" value="1"/>
</dbReference>
<organism evidence="3 4">
    <name type="scientific">Astyanax mexicanus</name>
    <name type="common">Blind cave fish</name>
    <name type="synonym">Astyanax fasciatus mexicanus</name>
    <dbReference type="NCBI Taxonomy" id="7994"/>
    <lineage>
        <taxon>Eukaryota</taxon>
        <taxon>Metazoa</taxon>
        <taxon>Chordata</taxon>
        <taxon>Craniata</taxon>
        <taxon>Vertebrata</taxon>
        <taxon>Euteleostomi</taxon>
        <taxon>Actinopterygii</taxon>
        <taxon>Neopterygii</taxon>
        <taxon>Teleostei</taxon>
        <taxon>Ostariophysi</taxon>
        <taxon>Characiformes</taxon>
        <taxon>Characoidei</taxon>
        <taxon>Acestrorhamphidae</taxon>
        <taxon>Acestrorhamphinae</taxon>
        <taxon>Astyanax</taxon>
    </lineage>
</organism>
<dbReference type="GO" id="GO:0006508">
    <property type="term" value="P:proteolysis"/>
    <property type="evidence" value="ECO:0007669"/>
    <property type="project" value="InterPro"/>
</dbReference>
<dbReference type="InterPro" id="IPR001254">
    <property type="entry name" value="Trypsin_dom"/>
</dbReference>